<dbReference type="STRING" id="35608.A0A2U1PGY1"/>
<accession>A0A2U1PGY1</accession>
<name>A0A2U1PGY1_ARTAN</name>
<keyword evidence="1" id="KW-0732">Signal</keyword>
<evidence type="ECO:0000256" key="1">
    <source>
        <dbReference type="SAM" id="SignalP"/>
    </source>
</evidence>
<protein>
    <submittedName>
        <fullName evidence="2">Alpha/beta-Hydrolases superfamily protein</fullName>
    </submittedName>
</protein>
<gene>
    <name evidence="2" type="ORF">CTI12_AA153730</name>
</gene>
<evidence type="ECO:0000313" key="3">
    <source>
        <dbReference type="Proteomes" id="UP000245207"/>
    </source>
</evidence>
<keyword evidence="2" id="KW-0378">Hydrolase</keyword>
<reference evidence="2 3" key="1">
    <citation type="journal article" date="2018" name="Mol. Plant">
        <title>The genome of Artemisia annua provides insight into the evolution of Asteraceae family and artemisinin biosynthesis.</title>
        <authorList>
            <person name="Shen Q."/>
            <person name="Zhang L."/>
            <person name="Liao Z."/>
            <person name="Wang S."/>
            <person name="Yan T."/>
            <person name="Shi P."/>
            <person name="Liu M."/>
            <person name="Fu X."/>
            <person name="Pan Q."/>
            <person name="Wang Y."/>
            <person name="Lv Z."/>
            <person name="Lu X."/>
            <person name="Zhang F."/>
            <person name="Jiang W."/>
            <person name="Ma Y."/>
            <person name="Chen M."/>
            <person name="Hao X."/>
            <person name="Li L."/>
            <person name="Tang Y."/>
            <person name="Lv G."/>
            <person name="Zhou Y."/>
            <person name="Sun X."/>
            <person name="Brodelius P.E."/>
            <person name="Rose J.K.C."/>
            <person name="Tang K."/>
        </authorList>
    </citation>
    <scope>NUCLEOTIDE SEQUENCE [LARGE SCALE GENOMIC DNA]</scope>
    <source>
        <strain evidence="3">cv. Huhao1</strain>
        <tissue evidence="2">Leaf</tissue>
    </source>
</reference>
<organism evidence="2 3">
    <name type="scientific">Artemisia annua</name>
    <name type="common">Sweet wormwood</name>
    <dbReference type="NCBI Taxonomy" id="35608"/>
    <lineage>
        <taxon>Eukaryota</taxon>
        <taxon>Viridiplantae</taxon>
        <taxon>Streptophyta</taxon>
        <taxon>Embryophyta</taxon>
        <taxon>Tracheophyta</taxon>
        <taxon>Spermatophyta</taxon>
        <taxon>Magnoliopsida</taxon>
        <taxon>eudicotyledons</taxon>
        <taxon>Gunneridae</taxon>
        <taxon>Pentapetalae</taxon>
        <taxon>asterids</taxon>
        <taxon>campanulids</taxon>
        <taxon>Asterales</taxon>
        <taxon>Asteraceae</taxon>
        <taxon>Asteroideae</taxon>
        <taxon>Anthemideae</taxon>
        <taxon>Artemisiinae</taxon>
        <taxon>Artemisia</taxon>
    </lineage>
</organism>
<dbReference type="OrthoDB" id="1743278at2759"/>
<sequence>MSNLGFILALAKLRSCGVPWSCCLSENFYNPFEEDETEESTIVKFLYPVEPPVYCEFDWEFDKVELMLEKDPIKEIPAIQKMERKQTLAKEHGEEHAAALRRAVKLAVPHAILPSHYGTFQESAGEGSSGGTSRKHTLGGSWGELIENLFDKDESGHMVFKKPHSVV</sequence>
<proteinExistence type="predicted"/>
<dbReference type="AlphaFoldDB" id="A0A2U1PGY1"/>
<feature type="chain" id="PRO_5015717979" evidence="1">
    <location>
        <begin position="18"/>
        <end position="167"/>
    </location>
</feature>
<comment type="caution">
    <text evidence="2">The sequence shown here is derived from an EMBL/GenBank/DDBJ whole genome shotgun (WGS) entry which is preliminary data.</text>
</comment>
<dbReference type="PANTHER" id="PTHR46398">
    <property type="entry name" value="ALPHA/BETA-HYDROLASES SUPERFAMILY PROTEIN"/>
    <property type="match status" value="1"/>
</dbReference>
<dbReference type="PANTHER" id="PTHR46398:SF4">
    <property type="entry name" value="ALPHA_BETA-HYDROLASES SUPERFAMILY PROTEIN"/>
    <property type="match status" value="1"/>
</dbReference>
<keyword evidence="3" id="KW-1185">Reference proteome</keyword>
<feature type="signal peptide" evidence="1">
    <location>
        <begin position="1"/>
        <end position="17"/>
    </location>
</feature>
<dbReference type="Proteomes" id="UP000245207">
    <property type="component" value="Unassembled WGS sequence"/>
</dbReference>
<dbReference type="GO" id="GO:0016787">
    <property type="term" value="F:hydrolase activity"/>
    <property type="evidence" value="ECO:0007669"/>
    <property type="project" value="UniProtKB-KW"/>
</dbReference>
<dbReference type="EMBL" id="PKPP01001171">
    <property type="protein sequence ID" value="PWA84982.1"/>
    <property type="molecule type" value="Genomic_DNA"/>
</dbReference>
<evidence type="ECO:0000313" key="2">
    <source>
        <dbReference type="EMBL" id="PWA84982.1"/>
    </source>
</evidence>